<reference evidence="7 8" key="1">
    <citation type="journal article" date="2013" name="Genome Announc.">
        <title>Genome Sequence of the Pyrene- and Fluoranthene-Degrading Bacterium Cycloclasticus sp. Strain PY97M.</title>
        <authorList>
            <person name="Cui Z."/>
            <person name="Xu G."/>
            <person name="Li Q."/>
            <person name="Gao W."/>
            <person name="Zheng L."/>
        </authorList>
    </citation>
    <scope>NUCLEOTIDE SEQUENCE [LARGE SCALE GENOMIC DNA]</scope>
    <source>
        <strain evidence="7 8">PY97M</strain>
    </source>
</reference>
<evidence type="ECO:0000313" key="7">
    <source>
        <dbReference type="EMBL" id="EPD13868.1"/>
    </source>
</evidence>
<dbReference type="GO" id="GO:0051537">
    <property type="term" value="F:2 iron, 2 sulfur cluster binding"/>
    <property type="evidence" value="ECO:0007669"/>
    <property type="project" value="UniProtKB-KW"/>
</dbReference>
<evidence type="ECO:0000256" key="3">
    <source>
        <dbReference type="ARBA" id="ARBA00023002"/>
    </source>
</evidence>
<keyword evidence="8" id="KW-1185">Reference proteome</keyword>
<dbReference type="Pfam" id="PF11723">
    <property type="entry name" value="Aromatic_hydrox"/>
    <property type="match status" value="1"/>
</dbReference>
<gene>
    <name evidence="7" type="ORF">L196_00170</name>
</gene>
<keyword evidence="4" id="KW-0408">Iron</keyword>
<evidence type="ECO:0000256" key="5">
    <source>
        <dbReference type="ARBA" id="ARBA00023014"/>
    </source>
</evidence>
<dbReference type="RefSeq" id="WP_015005777.1">
    <property type="nucleotide sequence ID" value="NZ_JBLWZB010000003.1"/>
</dbReference>
<name>A0AB33Z4A5_9GAMM</name>
<keyword evidence="3" id="KW-0560">Oxidoreductase</keyword>
<dbReference type="EMBL" id="ASHL01000001">
    <property type="protein sequence ID" value="EPD13868.1"/>
    <property type="molecule type" value="Genomic_DNA"/>
</dbReference>
<keyword evidence="7" id="KW-0223">Dioxygenase</keyword>
<dbReference type="InterPro" id="IPR050584">
    <property type="entry name" value="Cholesterol_7-desaturase"/>
</dbReference>
<keyword evidence="5" id="KW-0411">Iron-sulfur</keyword>
<feature type="domain" description="Rieske" evidence="6">
    <location>
        <begin position="34"/>
        <end position="140"/>
    </location>
</feature>
<comment type="caution">
    <text evidence="7">The sequence shown here is derived from an EMBL/GenBank/DDBJ whole genome shotgun (WGS) entry which is preliminary data.</text>
</comment>
<dbReference type="Pfam" id="PF00355">
    <property type="entry name" value="Rieske"/>
    <property type="match status" value="1"/>
</dbReference>
<dbReference type="SUPFAM" id="SSF50022">
    <property type="entry name" value="ISP domain"/>
    <property type="match status" value="1"/>
</dbReference>
<protein>
    <submittedName>
        <fullName evidence="7">Carbazole dioxygenase subunit</fullName>
    </submittedName>
</protein>
<dbReference type="Gene3D" id="2.20.25.10">
    <property type="match status" value="1"/>
</dbReference>
<organism evidence="7 8">
    <name type="scientific">Cycloclasticus pugetii</name>
    <dbReference type="NCBI Taxonomy" id="34068"/>
    <lineage>
        <taxon>Bacteria</taxon>
        <taxon>Pseudomonadati</taxon>
        <taxon>Pseudomonadota</taxon>
        <taxon>Gammaproteobacteria</taxon>
        <taxon>Thiotrichales</taxon>
        <taxon>Piscirickettsiaceae</taxon>
        <taxon>Cycloclasticus</taxon>
    </lineage>
</organism>
<dbReference type="GO" id="GO:0051213">
    <property type="term" value="F:dioxygenase activity"/>
    <property type="evidence" value="ECO:0007669"/>
    <property type="project" value="UniProtKB-KW"/>
</dbReference>
<dbReference type="PANTHER" id="PTHR21266">
    <property type="entry name" value="IRON-SULFUR DOMAIN CONTAINING PROTEIN"/>
    <property type="match status" value="1"/>
</dbReference>
<dbReference type="InterPro" id="IPR021028">
    <property type="entry name" value="Homotrim_ring_OHase_catalytic"/>
</dbReference>
<evidence type="ECO:0000256" key="2">
    <source>
        <dbReference type="ARBA" id="ARBA00022723"/>
    </source>
</evidence>
<dbReference type="GO" id="GO:0046872">
    <property type="term" value="F:metal ion binding"/>
    <property type="evidence" value="ECO:0007669"/>
    <property type="project" value="UniProtKB-KW"/>
</dbReference>
<evidence type="ECO:0000256" key="1">
    <source>
        <dbReference type="ARBA" id="ARBA00022714"/>
    </source>
</evidence>
<dbReference type="CDD" id="cd08878">
    <property type="entry name" value="RHO_alpha_C_DMO-like"/>
    <property type="match status" value="1"/>
</dbReference>
<evidence type="ECO:0000259" key="6">
    <source>
        <dbReference type="PROSITE" id="PS51296"/>
    </source>
</evidence>
<evidence type="ECO:0000256" key="4">
    <source>
        <dbReference type="ARBA" id="ARBA00023004"/>
    </source>
</evidence>
<keyword evidence="2" id="KW-0479">Metal-binding</keyword>
<dbReference type="PROSITE" id="PS51296">
    <property type="entry name" value="RIESKE"/>
    <property type="match status" value="1"/>
</dbReference>
<dbReference type="InterPro" id="IPR036922">
    <property type="entry name" value="Rieske_2Fe-2S_sf"/>
</dbReference>
<dbReference type="InterPro" id="IPR017941">
    <property type="entry name" value="Rieske_2Fe-2S"/>
</dbReference>
<proteinExistence type="predicted"/>
<dbReference type="PANTHER" id="PTHR21266:SF60">
    <property type="entry name" value="3-KETOSTEROID-9-ALPHA-MONOOXYGENASE, OXYGENASE COMPONENT"/>
    <property type="match status" value="1"/>
</dbReference>
<dbReference type="Gene3D" id="2.20.25.680">
    <property type="match status" value="1"/>
</dbReference>
<evidence type="ECO:0000313" key="8">
    <source>
        <dbReference type="Proteomes" id="UP000015462"/>
    </source>
</evidence>
<dbReference type="SUPFAM" id="SSF55961">
    <property type="entry name" value="Bet v1-like"/>
    <property type="match status" value="1"/>
</dbReference>
<keyword evidence="1" id="KW-0001">2Fe-2S</keyword>
<accession>A0AB33Z4A5</accession>
<dbReference type="Gene3D" id="3.90.380.10">
    <property type="entry name" value="Naphthalene 1,2-dioxygenase Alpha Subunit, Chain A, domain 1"/>
    <property type="match status" value="1"/>
</dbReference>
<dbReference type="Proteomes" id="UP000015462">
    <property type="component" value="Unassembled WGS sequence"/>
</dbReference>
<sequence>MDQSERILVNEEVVKKNKLWPNFIKAKLGFRNHWYPVMFGKEIEEGKPVKAMLCGENLLLNRIDGKVYAIKDRCLHRGVAFSKKPECYTKETITCWYHAWTYRWDDGSLCDIMTDPKSDMIGKHRLKTYTAQEAKGLVFIFLGDIEPTPLINDVPPGFLDEGRAIRGIKREVGSNWRIAAENGFDSTHVFIHKDSKLIPNNETVIPLGFATDREEEAKGTLWEVVNNEDGPKGVYDNIGQHAVPVVEGKVDGETVLRPVIGGDKRIANQISIWMPGALKVDPFPDPSLIQFEWYVPRDENSHWYIQTLGKEVANEAEEQEFEKDFNEKWEDWGLRGFNDDDIWAREAMEEFYKDDWGWIKEQLFEPDGNIVAWRQLASEANRGVQTLEDL</sequence>
<dbReference type="AlphaFoldDB" id="A0AB33Z4A5"/>